<protein>
    <submittedName>
        <fullName evidence="1">Uncharacterized protein</fullName>
    </submittedName>
</protein>
<proteinExistence type="predicted"/>
<sequence length="304" mass="35539">MSLKDEIIKKAYIKSYKIENSMLKYFITITTKCLVDDGKQRYVYIDENRFRDELRYYKYYGNMDRNTNFLNASIPLILSNNSIEKSTDNVYNLMFKYASFMKCGAYRYGLAAVIYNEVIHAIIEDKGISYEDIFSIIKSKIIEFNPSVDKSETVKFQMYRIGIISSIDNYIKGETDEKRDPVIDLFNVLYDIYVEERECCDDGMKSIKNTIMSILDTEEYENNDGFIESMGDYLIKIKNYKLNKKFYGMEANPLGLINLSEGEEFNDPILNRIRILSKTMDGSILNIKIGSKSGEYNFRFMKKA</sequence>
<dbReference type="EMBL" id="SGJB01000011">
    <property type="protein sequence ID" value="TQQ84349.1"/>
    <property type="molecule type" value="Genomic_DNA"/>
</dbReference>
<name>A0A544QUH7_9FIRM</name>
<accession>A0A544QUH7</accession>
<evidence type="ECO:0000313" key="2">
    <source>
        <dbReference type="Proteomes" id="UP000317863"/>
    </source>
</evidence>
<gene>
    <name evidence="1" type="ORF">EXD82_06810</name>
</gene>
<comment type="caution">
    <text evidence="1">The sequence shown here is derived from an EMBL/GenBank/DDBJ whole genome shotgun (WGS) entry which is preliminary data.</text>
</comment>
<organism evidence="1 2">
    <name type="scientific">Peptacetobacter hominis</name>
    <dbReference type="NCBI Taxonomy" id="2743610"/>
    <lineage>
        <taxon>Bacteria</taxon>
        <taxon>Bacillati</taxon>
        <taxon>Bacillota</taxon>
        <taxon>Clostridia</taxon>
        <taxon>Peptostreptococcales</taxon>
        <taxon>Peptostreptococcaceae</taxon>
        <taxon>Peptacetobacter</taxon>
    </lineage>
</organism>
<reference evidence="1 2" key="1">
    <citation type="submission" date="2019-02" db="EMBL/GenBank/DDBJ databases">
        <title>Peptostreptococcaceae bacterium ZHW00191 nov., a new bacterium isolated from the human gut.</title>
        <authorList>
            <person name="Zhou H.-W."/>
            <person name="Chen X.-J."/>
        </authorList>
    </citation>
    <scope>NUCLEOTIDE SEQUENCE [LARGE SCALE GENOMIC DNA]</scope>
    <source>
        <strain evidence="1 2">ZHW00191</strain>
    </source>
</reference>
<evidence type="ECO:0000313" key="1">
    <source>
        <dbReference type="EMBL" id="TQQ84349.1"/>
    </source>
</evidence>
<keyword evidence="2" id="KW-1185">Reference proteome</keyword>
<dbReference type="Proteomes" id="UP000317863">
    <property type="component" value="Unassembled WGS sequence"/>
</dbReference>
<dbReference type="AlphaFoldDB" id="A0A544QUH7"/>